<sequence>MARLLDITAERVRMLAKDGVLIKTDRGRFDTQASLQNYIRRLRESAARAGRPSQGGDALKAERLRLTSAQAEAQEAKNAVLLGELVPAADVEAKWAEILTDVRAAILAVPGRIAGRMNLSATDITAIDAEIRLALTEAGNADPA</sequence>
<keyword evidence="2" id="KW-1185">Reference proteome</keyword>
<name>A0A9W6NBI3_9HYPH</name>
<reference evidence="1" key="2">
    <citation type="submission" date="2023-01" db="EMBL/GenBank/DDBJ databases">
        <authorList>
            <person name="Sun Q."/>
            <person name="Evtushenko L."/>
        </authorList>
    </citation>
    <scope>NUCLEOTIDE SEQUENCE</scope>
    <source>
        <strain evidence="1">VKM B-2789</strain>
    </source>
</reference>
<evidence type="ECO:0008006" key="3">
    <source>
        <dbReference type="Google" id="ProtNLM"/>
    </source>
</evidence>
<reference evidence="1" key="1">
    <citation type="journal article" date="2014" name="Int. J. Syst. Evol. Microbiol.">
        <title>Complete genome sequence of Corynebacterium casei LMG S-19264T (=DSM 44701T), isolated from a smear-ripened cheese.</title>
        <authorList>
            <consortium name="US DOE Joint Genome Institute (JGI-PGF)"/>
            <person name="Walter F."/>
            <person name="Albersmeier A."/>
            <person name="Kalinowski J."/>
            <person name="Ruckert C."/>
        </authorList>
    </citation>
    <scope>NUCLEOTIDE SEQUENCE</scope>
    <source>
        <strain evidence="1">VKM B-2789</strain>
    </source>
</reference>
<comment type="caution">
    <text evidence="1">The sequence shown here is derived from an EMBL/GenBank/DDBJ whole genome shotgun (WGS) entry which is preliminary data.</text>
</comment>
<dbReference type="AlphaFoldDB" id="A0A9W6NBI3"/>
<evidence type="ECO:0000313" key="2">
    <source>
        <dbReference type="Proteomes" id="UP001143330"/>
    </source>
</evidence>
<proteinExistence type="predicted"/>
<organism evidence="1 2">
    <name type="scientific">Ancylobacter defluvii</name>
    <dbReference type="NCBI Taxonomy" id="1282440"/>
    <lineage>
        <taxon>Bacteria</taxon>
        <taxon>Pseudomonadati</taxon>
        <taxon>Pseudomonadota</taxon>
        <taxon>Alphaproteobacteria</taxon>
        <taxon>Hyphomicrobiales</taxon>
        <taxon>Xanthobacteraceae</taxon>
        <taxon>Ancylobacter</taxon>
    </lineage>
</organism>
<dbReference type="EMBL" id="BSFM01000014">
    <property type="protein sequence ID" value="GLK84657.1"/>
    <property type="molecule type" value="Genomic_DNA"/>
</dbReference>
<protein>
    <recommendedName>
        <fullName evidence="3">Phage terminase Nu1 subunit (DNA packaging protein)</fullName>
    </recommendedName>
</protein>
<evidence type="ECO:0000313" key="1">
    <source>
        <dbReference type="EMBL" id="GLK84657.1"/>
    </source>
</evidence>
<dbReference type="Proteomes" id="UP001143330">
    <property type="component" value="Unassembled WGS sequence"/>
</dbReference>
<accession>A0A9W6NBI3</accession>
<gene>
    <name evidence="1" type="ORF">GCM10017653_27270</name>
</gene>